<evidence type="ECO:0000313" key="4">
    <source>
        <dbReference type="Proteomes" id="UP000177026"/>
    </source>
</evidence>
<reference evidence="3 4" key="1">
    <citation type="journal article" date="2016" name="Nat. Commun.">
        <title>Thousands of microbial genomes shed light on interconnected biogeochemical processes in an aquifer system.</title>
        <authorList>
            <person name="Anantharaman K."/>
            <person name="Brown C.T."/>
            <person name="Hug L.A."/>
            <person name="Sharon I."/>
            <person name="Castelle C.J."/>
            <person name="Probst A.J."/>
            <person name="Thomas B.C."/>
            <person name="Singh A."/>
            <person name="Wilkins M.J."/>
            <person name="Karaoz U."/>
            <person name="Brodie E.L."/>
            <person name="Williams K.H."/>
            <person name="Hubbard S.S."/>
            <person name="Banfield J.F."/>
        </authorList>
    </citation>
    <scope>NUCLEOTIDE SEQUENCE [LARGE SCALE GENOMIC DNA]</scope>
</reference>
<evidence type="ECO:0000259" key="1">
    <source>
        <dbReference type="Pfam" id="PF01408"/>
    </source>
</evidence>
<dbReference type="Proteomes" id="UP000177026">
    <property type="component" value="Unassembled WGS sequence"/>
</dbReference>
<dbReference type="InterPro" id="IPR036291">
    <property type="entry name" value="NAD(P)-bd_dom_sf"/>
</dbReference>
<gene>
    <name evidence="3" type="ORF">A2866_06765</name>
</gene>
<accession>A0A1F7GTE8</accession>
<dbReference type="SUPFAM" id="SSF55347">
    <property type="entry name" value="Glyceraldehyde-3-phosphate dehydrogenase-like, C-terminal domain"/>
    <property type="match status" value="1"/>
</dbReference>
<dbReference type="InterPro" id="IPR055170">
    <property type="entry name" value="GFO_IDH_MocA-like_dom"/>
</dbReference>
<name>A0A1F7GTE8_9BACT</name>
<dbReference type="PANTHER" id="PTHR43708">
    <property type="entry name" value="CONSERVED EXPRESSED OXIDOREDUCTASE (EUROFUNG)"/>
    <property type="match status" value="1"/>
</dbReference>
<comment type="caution">
    <text evidence="3">The sequence shown here is derived from an EMBL/GenBank/DDBJ whole genome shotgun (WGS) entry which is preliminary data.</text>
</comment>
<feature type="domain" description="Gfo/Idh/MocA-like oxidoreductase N-terminal" evidence="1">
    <location>
        <begin position="5"/>
        <end position="121"/>
    </location>
</feature>
<sequence>MRKVKFAVFGAGFWAKYQIVGWKELKEAELVAIYNRTRSKAEKLAREFKIPRIYDNPHQLFKKEKLDFVDIITDVSTHKKFVLLAAENKVPVICQKPMAPTYEEAKLMVSACKKAKTPFFVHENWRWQTPIRALKSEMQRGAIGKIFRARISYCNSFPVFKNQPFLKNLKQFILTDMGTHILDVARFLFGEAESIYCQIASVTPGIKGEDVATLSMKMKSGSHCLVEMSYASILEHEKFPQTFIVVEGEKGSIELTKDYWIRITTKEGTKAKQHAPKIYSWVDPKYAVVQSSIVDANRNFLEYFQGKRSVETTGEDNLKTLQLVYSAYESAKTNSVIKM</sequence>
<dbReference type="Pfam" id="PF22725">
    <property type="entry name" value="GFO_IDH_MocA_C3"/>
    <property type="match status" value="1"/>
</dbReference>
<dbReference type="Gene3D" id="3.30.360.10">
    <property type="entry name" value="Dihydrodipicolinate Reductase, domain 2"/>
    <property type="match status" value="1"/>
</dbReference>
<dbReference type="Gene3D" id="3.40.50.720">
    <property type="entry name" value="NAD(P)-binding Rossmann-like Domain"/>
    <property type="match status" value="1"/>
</dbReference>
<protein>
    <submittedName>
        <fullName evidence="3">Oxidoreductase</fullName>
    </submittedName>
</protein>
<dbReference type="Pfam" id="PF01408">
    <property type="entry name" value="GFO_IDH_MocA"/>
    <property type="match status" value="1"/>
</dbReference>
<proteinExistence type="predicted"/>
<organism evidence="3 4">
    <name type="scientific">Candidatus Roizmanbacteria bacterium RIFCSPHIGHO2_01_FULL_39_8</name>
    <dbReference type="NCBI Taxonomy" id="1802033"/>
    <lineage>
        <taxon>Bacteria</taxon>
        <taxon>Candidatus Roizmaniibacteriota</taxon>
    </lineage>
</organism>
<dbReference type="SUPFAM" id="SSF51735">
    <property type="entry name" value="NAD(P)-binding Rossmann-fold domains"/>
    <property type="match status" value="1"/>
</dbReference>
<evidence type="ECO:0000313" key="3">
    <source>
        <dbReference type="EMBL" id="OGK22153.1"/>
    </source>
</evidence>
<dbReference type="AlphaFoldDB" id="A0A1F7GTE8"/>
<dbReference type="InterPro" id="IPR000683">
    <property type="entry name" value="Gfo/Idh/MocA-like_OxRdtase_N"/>
</dbReference>
<evidence type="ECO:0000259" key="2">
    <source>
        <dbReference type="Pfam" id="PF22725"/>
    </source>
</evidence>
<dbReference type="PANTHER" id="PTHR43708:SF8">
    <property type="entry name" value="OXIDOREDUCTASE"/>
    <property type="match status" value="1"/>
</dbReference>
<feature type="domain" description="GFO/IDH/MocA-like oxidoreductase" evidence="2">
    <location>
        <begin position="131"/>
        <end position="254"/>
    </location>
</feature>
<dbReference type="EMBL" id="MFZI01000005">
    <property type="protein sequence ID" value="OGK22153.1"/>
    <property type="molecule type" value="Genomic_DNA"/>
</dbReference>
<dbReference type="GO" id="GO:0000166">
    <property type="term" value="F:nucleotide binding"/>
    <property type="evidence" value="ECO:0007669"/>
    <property type="project" value="InterPro"/>
</dbReference>
<dbReference type="InterPro" id="IPR051317">
    <property type="entry name" value="Gfo/Idh/MocA_oxidoreduct"/>
</dbReference>